<evidence type="ECO:0000313" key="7">
    <source>
        <dbReference type="Proteomes" id="UP000250831"/>
    </source>
</evidence>
<evidence type="ECO:0000256" key="1">
    <source>
        <dbReference type="ARBA" id="ARBA00004442"/>
    </source>
</evidence>
<feature type="chain" id="PRO_5016991540" evidence="4">
    <location>
        <begin position="20"/>
        <end position="977"/>
    </location>
</feature>
<keyword evidence="4" id="KW-0732">Signal</keyword>
<feature type="signal peptide" evidence="4">
    <location>
        <begin position="1"/>
        <end position="19"/>
    </location>
</feature>
<dbReference type="NCBIfam" id="TIGR04056">
    <property type="entry name" value="OMP_RagA_SusC"/>
    <property type="match status" value="1"/>
</dbReference>
<comment type="caution">
    <text evidence="6">The sequence shown here is derived from an EMBL/GenBank/DDBJ whole genome shotgun (WGS) entry which is preliminary data.</text>
</comment>
<organism evidence="6 7">
    <name type="scientific">Sphingobacterium athyrii</name>
    <dbReference type="NCBI Taxonomy" id="2152717"/>
    <lineage>
        <taxon>Bacteria</taxon>
        <taxon>Pseudomonadati</taxon>
        <taxon>Bacteroidota</taxon>
        <taxon>Sphingobacteriia</taxon>
        <taxon>Sphingobacteriales</taxon>
        <taxon>Sphingobacteriaceae</taxon>
        <taxon>Sphingobacterium</taxon>
    </lineage>
</organism>
<dbReference type="Gene3D" id="2.40.170.20">
    <property type="entry name" value="TonB-dependent receptor, beta-barrel domain"/>
    <property type="match status" value="1"/>
</dbReference>
<dbReference type="AlphaFoldDB" id="A0A363NPX3"/>
<dbReference type="EMBL" id="QCXX01000005">
    <property type="protein sequence ID" value="PUV22824.1"/>
    <property type="molecule type" value="Genomic_DNA"/>
</dbReference>
<feature type="domain" description="TonB-dependent receptor plug" evidence="5">
    <location>
        <begin position="62"/>
        <end position="182"/>
    </location>
</feature>
<evidence type="ECO:0000256" key="4">
    <source>
        <dbReference type="SAM" id="SignalP"/>
    </source>
</evidence>
<dbReference type="InterPro" id="IPR036942">
    <property type="entry name" value="Beta-barrel_TonB_sf"/>
</dbReference>
<reference evidence="6 7" key="1">
    <citation type="submission" date="2018-04" db="EMBL/GenBank/DDBJ databases">
        <title>Sphingobacterium sp. M46 Genome.</title>
        <authorList>
            <person name="Cheng J."/>
            <person name="Li Y."/>
        </authorList>
    </citation>
    <scope>NUCLEOTIDE SEQUENCE [LARGE SCALE GENOMIC DNA]</scope>
    <source>
        <strain evidence="6 7">M46</strain>
    </source>
</reference>
<evidence type="ECO:0000256" key="2">
    <source>
        <dbReference type="ARBA" id="ARBA00023136"/>
    </source>
</evidence>
<keyword evidence="7" id="KW-1185">Reference proteome</keyword>
<evidence type="ECO:0000256" key="3">
    <source>
        <dbReference type="ARBA" id="ARBA00023237"/>
    </source>
</evidence>
<dbReference type="Gene3D" id="2.170.130.10">
    <property type="entry name" value="TonB-dependent receptor, plug domain"/>
    <property type="match status" value="1"/>
</dbReference>
<comment type="subcellular location">
    <subcellularLocation>
        <location evidence="1">Cell outer membrane</location>
    </subcellularLocation>
</comment>
<dbReference type="InterPro" id="IPR023996">
    <property type="entry name" value="TonB-dep_OMP_SusC/RagA"/>
</dbReference>
<dbReference type="Pfam" id="PF07715">
    <property type="entry name" value="Plug"/>
    <property type="match status" value="1"/>
</dbReference>
<dbReference type="RefSeq" id="WP_108635159.1">
    <property type="nucleotide sequence ID" value="NZ_QCXX01000005.1"/>
</dbReference>
<sequence length="977" mass="110392">MKRLFCFLFLVPMFPAAKANHLNFWTSKQDTSEINEVDKRLLKGRLATLLKKQGVKDSLNLRNVETLPVVSIPEVLKGQVAGLYVQEATGEPGAPKNMVLRGLGSPLFEIKDAVNVQPTVFINGIPIARDNNFAYSIQQYQFNRIGPGTDNFAGIDLATVESIEVIKDPVKLARLGPLAANGAIWILTKPGKEGERQIFINTYVGLATKPVVTPVNAQYENMFRSIFYNKYGSATDRLNYPGYLSDSTNVNYYGPANWNEEYYKTTPIYGGSIGIRGGNDRANFSFVGGYTKNASSADKTNIERYNALFNVNMAPFKWLNFGATINASRSLRDRNRSLRDRFGEASYVPDLSVPISPGKDMYAQYLDIYKAALDKNTVNFLNSLVTLDLYFLKNLKFNTSLGIDYSEGARQAFFPGSLMETNNYMSSYFGFNQRLVYNNRLEYNLEFQEQHKLDLTLGSSYTQDLYRYNYARAYDGPNDFIKVNVVDGDPQKGSYLVPIGGLYVNRYSNREDFRLHSLYLAANYSYKNLLDLSAVLRYDGSSTMQPDSRWLMTPSFAAKYHLIPENEDNLFNNLGVKASWARIGKPVFTSKFAIGPNYTADLNWGSEKSLVSYNGFAVASRPYSEGWVGYDIKWPYTDHADLTVDGTLLEKKLDFEVSIYQKKDVNQLINSPIPAEYGYSGQIVNGLSVKNTGVDLNLSAKVLSNTETLQWNTSLNLNYNQNKLTALPGGRKQLKVGNRILKVGEAIDQFWLYENQGTYDTEASIPVQNGQKLQFDGVDFAVGDPIWKDQNGDFKINDEDRVLKGNAMPKLTGSFQNYFKYKGFDLNMQWYFALGHKALNQRASNKYNFVNTENTNSLDGIREVFHWQQDVDLNKYPIYNPWSPIVAYRVDQDLFLENASFLKLRSLTIGYDLAKLNNIKDKMKTIRRAYVYVSGTNLLTISKFSGADPELIDFNGYYTGYGLPLSPMVSLGVKLEL</sequence>
<proteinExistence type="predicted"/>
<protein>
    <submittedName>
        <fullName evidence="6">SusC/RagA family TonB-linked outer membrane protein</fullName>
    </submittedName>
</protein>
<dbReference type="SUPFAM" id="SSF56935">
    <property type="entry name" value="Porins"/>
    <property type="match status" value="1"/>
</dbReference>
<evidence type="ECO:0000259" key="5">
    <source>
        <dbReference type="Pfam" id="PF07715"/>
    </source>
</evidence>
<accession>A0A363NPX3</accession>
<dbReference type="OrthoDB" id="9768177at2"/>
<gene>
    <name evidence="6" type="ORF">DCO56_18035</name>
</gene>
<keyword evidence="2" id="KW-0472">Membrane</keyword>
<name>A0A363NPX3_9SPHI</name>
<dbReference type="InterPro" id="IPR037066">
    <property type="entry name" value="Plug_dom_sf"/>
</dbReference>
<dbReference type="Proteomes" id="UP000250831">
    <property type="component" value="Unassembled WGS sequence"/>
</dbReference>
<dbReference type="GO" id="GO:0009279">
    <property type="term" value="C:cell outer membrane"/>
    <property type="evidence" value="ECO:0007669"/>
    <property type="project" value="UniProtKB-SubCell"/>
</dbReference>
<dbReference type="InterPro" id="IPR012910">
    <property type="entry name" value="Plug_dom"/>
</dbReference>
<evidence type="ECO:0000313" key="6">
    <source>
        <dbReference type="EMBL" id="PUV22824.1"/>
    </source>
</evidence>
<keyword evidence="3" id="KW-0998">Cell outer membrane</keyword>